<evidence type="ECO:0000256" key="3">
    <source>
        <dbReference type="SAM" id="Phobius"/>
    </source>
</evidence>
<dbReference type="Pfam" id="PF19029">
    <property type="entry name" value="DUF883_C"/>
    <property type="match status" value="1"/>
</dbReference>
<feature type="region of interest" description="Disordered" evidence="2">
    <location>
        <begin position="1"/>
        <end position="22"/>
    </location>
</feature>
<organism evidence="5 6">
    <name type="scientific">Azorhizobium caulinodans (strain ATCC 43989 / DSM 5975 / JCM 20966 / LMG 6465 / NBRC 14845 / NCIMB 13405 / ORS 571)</name>
    <dbReference type="NCBI Taxonomy" id="438753"/>
    <lineage>
        <taxon>Bacteria</taxon>
        <taxon>Pseudomonadati</taxon>
        <taxon>Pseudomonadota</taxon>
        <taxon>Alphaproteobacteria</taxon>
        <taxon>Hyphomicrobiales</taxon>
        <taxon>Xanthobacteraceae</taxon>
        <taxon>Azorhizobium</taxon>
    </lineage>
</organism>
<protein>
    <recommendedName>
        <fullName evidence="4">DUF883 domain-containing protein</fullName>
    </recommendedName>
</protein>
<proteinExistence type="predicted"/>
<evidence type="ECO:0000259" key="4">
    <source>
        <dbReference type="Pfam" id="PF19029"/>
    </source>
</evidence>
<feature type="transmembrane region" description="Helical" evidence="3">
    <location>
        <begin position="92"/>
        <end position="110"/>
    </location>
</feature>
<dbReference type="AlphaFoldDB" id="A8IJU1"/>
<dbReference type="KEGG" id="azc:AZC_0358"/>
<reference evidence="5 6" key="3">
    <citation type="journal article" date="2008" name="BMC Genomics">
        <title>The genome of the versatile nitrogen fixer Azorhizobium caulinodans ORS571.</title>
        <authorList>
            <person name="Lee KB."/>
            <person name="Backer P.D."/>
            <person name="Aono T."/>
            <person name="Liu CT."/>
            <person name="Suzuki S."/>
            <person name="Suzuki T."/>
            <person name="Kaneko T."/>
            <person name="Yamada M."/>
            <person name="Tabata S."/>
            <person name="Kupfer D.M."/>
            <person name="Najar F.Z."/>
            <person name="Wiley G.B."/>
            <person name="Roe B."/>
            <person name="Binnewies T.T."/>
            <person name="Ussery D.W."/>
            <person name="D'Haeze W."/>
            <person name="Herder J.D."/>
            <person name="Gevers D."/>
            <person name="Vereecke D."/>
            <person name="Holsters M."/>
            <person name="Oyaizu H."/>
        </authorList>
    </citation>
    <scope>NUCLEOTIDE SEQUENCE [LARGE SCALE GENOMIC DNA]</scope>
    <source>
        <strain evidence="6">ATCC 43989 / DSM 5975 / JCM 20966 / LMG 6465 / NBRC 14845 / NCIMB 13405 / ORS 571</strain>
    </source>
</reference>
<keyword evidence="6" id="KW-1185">Reference proteome</keyword>
<keyword evidence="3" id="KW-1133">Transmembrane helix</keyword>
<name>A8IJU1_AZOC5</name>
<feature type="coiled-coil region" evidence="1">
    <location>
        <begin position="22"/>
        <end position="49"/>
    </location>
</feature>
<reference evidence="5 6" key="6">
    <citation type="journal article" date="2011" name="Appl. Environ. Microbiol.">
        <title>Involvement of the azorhizobial chromosome partition gene (parA) in the onset of bacteroid differentiation during Sesbania rostrata stem nodule development.</title>
        <authorList>
            <person name="Liu CT."/>
            <person name="Lee KB."/>
            <person name="Wang YS."/>
            <person name="Peng MH."/>
            <person name="Lee KT."/>
            <person name="Suzuki S."/>
            <person name="Suzuki T."/>
            <person name="Oyaizu H."/>
        </authorList>
    </citation>
    <scope>NUCLEOTIDE SEQUENCE [LARGE SCALE GENOMIC DNA]</scope>
    <source>
        <strain evidence="6">ATCC 43989 / DSM 5975 / JCM 20966 / LMG 6465 / NBRC 14845 / NCIMB 13405 / ORS 571</strain>
    </source>
</reference>
<dbReference type="EMBL" id="AP009384">
    <property type="protein sequence ID" value="BAF86356.1"/>
    <property type="molecule type" value="Genomic_DNA"/>
</dbReference>
<gene>
    <name evidence="5" type="ordered locus">AZC_0358</name>
</gene>
<keyword evidence="1" id="KW-0175">Coiled coil</keyword>
<evidence type="ECO:0000313" key="5">
    <source>
        <dbReference type="EMBL" id="BAF86356.1"/>
    </source>
</evidence>
<reference evidence="5 6" key="5">
    <citation type="journal article" date="2010" name="Appl. Environ. Microbiol.">
        <title>phrR-like gene praR of Azorhizobium caulinodans ORS571 is essential for symbiosis with Sesbania rostrata and is involved in expression of reb genes.</title>
        <authorList>
            <person name="Akiba N."/>
            <person name="Aono T."/>
            <person name="Toyazaki H."/>
            <person name="Sato S."/>
            <person name="Oyaizu H."/>
        </authorList>
    </citation>
    <scope>NUCLEOTIDE SEQUENCE [LARGE SCALE GENOMIC DNA]</scope>
    <source>
        <strain evidence="6">ATCC 43989 / DSM 5975 / JCM 20966 / LMG 6465 / NBRC 14845 / NCIMB 13405 / ORS 571</strain>
    </source>
</reference>
<evidence type="ECO:0000256" key="2">
    <source>
        <dbReference type="SAM" id="MobiDB-lite"/>
    </source>
</evidence>
<dbReference type="eggNOG" id="COG4575">
    <property type="taxonomic scope" value="Bacteria"/>
</dbReference>
<keyword evidence="3" id="KW-0812">Transmembrane</keyword>
<dbReference type="STRING" id="438753.AZC_0358"/>
<reference evidence="5 6" key="1">
    <citation type="journal article" date="2007" name="Appl. Environ. Microbiol.">
        <title>Rhizobial factors required for stem nodule maturation and maintenance in Sesbania rostrata-Azorhizobium caulinodans ORS571 symbiosis.</title>
        <authorList>
            <person name="Suzuki S."/>
            <person name="Aono T."/>
            <person name="Lee KB."/>
            <person name="Suzuki T."/>
            <person name="Liu CT."/>
            <person name="Miwa H."/>
            <person name="Wakao S."/>
            <person name="Iki T."/>
            <person name="Oyaizu H."/>
        </authorList>
    </citation>
    <scope>NUCLEOTIDE SEQUENCE [LARGE SCALE GENOMIC DNA]</scope>
    <source>
        <strain evidence="6">ATCC 43989 / DSM 5975 / JCM 20966 / LMG 6465 / NBRC 14845 / NCIMB 13405 / ORS 571</strain>
    </source>
</reference>
<dbReference type="InterPro" id="IPR043605">
    <property type="entry name" value="DUF883_C"/>
</dbReference>
<keyword evidence="3" id="KW-0472">Membrane</keyword>
<reference evidence="6" key="2">
    <citation type="submission" date="2007-04" db="EMBL/GenBank/DDBJ databases">
        <title>Complete genome sequence of the nitrogen-fixing bacterium Azorhizobium caulinodans ORS571.</title>
        <authorList>
            <person name="Lee K.B."/>
            <person name="Backer P.D."/>
            <person name="Aono T."/>
            <person name="Liu C.T."/>
            <person name="Suzuki S."/>
            <person name="Suzuki T."/>
            <person name="Kaneko T."/>
            <person name="Yamada M."/>
            <person name="Tabata S."/>
            <person name="Kupfer D.M."/>
            <person name="Najar F.Z."/>
            <person name="Wiley G.B."/>
            <person name="Roe B."/>
            <person name="Binnewies T."/>
            <person name="Ussery D."/>
            <person name="Vereecke D."/>
            <person name="Gevers D."/>
            <person name="Holsters M."/>
            <person name="Oyaizu H."/>
        </authorList>
    </citation>
    <scope>NUCLEOTIDE SEQUENCE [LARGE SCALE GENOMIC DNA]</scope>
    <source>
        <strain evidence="6">ATCC 43989 / DSM 5975 / JCM 20966 / LMG 6465 / NBRC 14845 / NCIMB 13405 / ORS 571</strain>
    </source>
</reference>
<dbReference type="HOGENOM" id="CLU_132623_2_3_5"/>
<sequence length="112" mass="11818">MPPERGTPSDPTEIPMSEKPDLSATQDNLADLRADLEQLRGDVAKLVETLGKTAKQSVKSAAADAENAAGEMTDWAEDQAETLRSSIQAQPFTAVAIAAGVGALLGQLLMRR</sequence>
<evidence type="ECO:0000313" key="6">
    <source>
        <dbReference type="Proteomes" id="UP000000270"/>
    </source>
</evidence>
<dbReference type="Proteomes" id="UP000000270">
    <property type="component" value="Chromosome"/>
</dbReference>
<reference evidence="5 6" key="4">
    <citation type="journal article" date="2009" name="Appl. Environ. Microbiol.">
        <title>Comparative genome-wide transcriptional profiling of Azorhizobium caulinodans ORS571 grown under free-living and symbiotic conditions.</title>
        <authorList>
            <person name="Tsukada S."/>
            <person name="Aono T."/>
            <person name="Akiba N."/>
            <person name="Lee KB."/>
            <person name="Liu CT."/>
            <person name="Toyazaki H."/>
            <person name="Oyaizu H."/>
        </authorList>
    </citation>
    <scope>NUCLEOTIDE SEQUENCE [LARGE SCALE GENOMIC DNA]</scope>
    <source>
        <strain evidence="6">ATCC 43989 / DSM 5975 / JCM 20966 / LMG 6465 / NBRC 14845 / NCIMB 13405 / ORS 571</strain>
    </source>
</reference>
<feature type="domain" description="DUF883" evidence="4">
    <location>
        <begin position="87"/>
        <end position="112"/>
    </location>
</feature>
<dbReference type="SUPFAM" id="SSF58113">
    <property type="entry name" value="Apolipoprotein A-I"/>
    <property type="match status" value="1"/>
</dbReference>
<accession>A8IJU1</accession>
<evidence type="ECO:0000256" key="1">
    <source>
        <dbReference type="SAM" id="Coils"/>
    </source>
</evidence>